<evidence type="ECO:0000256" key="1">
    <source>
        <dbReference type="ARBA" id="ARBA00023015"/>
    </source>
</evidence>
<keyword evidence="8" id="KW-1185">Reference proteome</keyword>
<dbReference type="AlphaFoldDB" id="A0A1I5CA83"/>
<keyword evidence="2 4" id="KW-0238">DNA-binding</keyword>
<dbReference type="HAMAP" id="MF_00105">
    <property type="entry name" value="GreA_GreB"/>
    <property type="match status" value="1"/>
</dbReference>
<keyword evidence="3 4" id="KW-0804">Transcription</keyword>
<dbReference type="FunFam" id="1.10.287.180:FF:000001">
    <property type="entry name" value="Transcription elongation factor GreA"/>
    <property type="match status" value="1"/>
</dbReference>
<dbReference type="SUPFAM" id="SSF54534">
    <property type="entry name" value="FKBP-like"/>
    <property type="match status" value="1"/>
</dbReference>
<dbReference type="GO" id="GO:0032784">
    <property type="term" value="P:regulation of DNA-templated transcription elongation"/>
    <property type="evidence" value="ECO:0007669"/>
    <property type="project" value="UniProtKB-UniRule"/>
</dbReference>
<proteinExistence type="inferred from homology"/>
<dbReference type="Gene3D" id="1.10.287.180">
    <property type="entry name" value="Transcription elongation factor, GreA/GreB, N-terminal domain"/>
    <property type="match status" value="1"/>
</dbReference>
<dbReference type="NCBIfam" id="TIGR01461">
    <property type="entry name" value="greB"/>
    <property type="match status" value="1"/>
</dbReference>
<accession>A0A1I5CA83</accession>
<feature type="domain" description="Transcription elongation factor GreA/GreB N-terminal" evidence="6">
    <location>
        <begin position="5"/>
        <end position="75"/>
    </location>
</feature>
<comment type="function">
    <text evidence="4">Necessary for efficient RNA polymerase transcription elongation past template-encoded arresting sites. The arresting sites in DNA have the property of trapping a certain fraction of elongating RNA polymerases that pass through, resulting in locked ternary complexes. Cleavage of the nascent transcript by cleavage factors such as GreA or GreB allows the resumption of elongation from the new 3'terminus. GreB releases sequences of up to 9 nucleotides in length.</text>
</comment>
<protein>
    <recommendedName>
        <fullName evidence="4">Transcription elongation factor GreB</fullName>
    </recommendedName>
    <alternativeName>
        <fullName evidence="4">Transcript cleavage factor GreB</fullName>
    </alternativeName>
</protein>
<evidence type="ECO:0000256" key="2">
    <source>
        <dbReference type="ARBA" id="ARBA00023125"/>
    </source>
</evidence>
<dbReference type="HAMAP" id="MF_00930">
    <property type="entry name" value="GreB"/>
    <property type="match status" value="1"/>
</dbReference>
<dbReference type="PANTHER" id="PTHR30437:SF6">
    <property type="entry name" value="TRANSCRIPTION ELONGATION FACTOR GREB"/>
    <property type="match status" value="1"/>
</dbReference>
<dbReference type="InterPro" id="IPR028624">
    <property type="entry name" value="Tscrpt_elong_fac_GreA/B"/>
</dbReference>
<dbReference type="PROSITE" id="PS00830">
    <property type="entry name" value="GREAB_2"/>
    <property type="match status" value="1"/>
</dbReference>
<dbReference type="RefSeq" id="WP_092519718.1">
    <property type="nucleotide sequence ID" value="NZ_CAWRAH010000057.1"/>
</dbReference>
<sequence>MAKSNYITREGWHSLDQELKYLWKIERPKVTQAVSDAAALGDRSENAEYIYGKKRLREIDRRVRFLSKRLDVLQIVDPDPQQEGRVFFGAWVKVENDNEEEHIFRLVGPDEFAPAKKWISIDSPVARALLGKQVDDEVTVMTPNGMVTYWILEISYQHLT</sequence>
<evidence type="ECO:0000259" key="5">
    <source>
        <dbReference type="Pfam" id="PF01272"/>
    </source>
</evidence>
<dbReference type="Gene3D" id="3.10.50.30">
    <property type="entry name" value="Transcription elongation factor, GreA/GreB, C-terminal domain"/>
    <property type="match status" value="1"/>
</dbReference>
<gene>
    <name evidence="4" type="primary">greB</name>
    <name evidence="7" type="ORF">SAMN05421579_12512</name>
</gene>
<reference evidence="8" key="1">
    <citation type="submission" date="2016-10" db="EMBL/GenBank/DDBJ databases">
        <authorList>
            <person name="Varghese N."/>
            <person name="Submissions S."/>
        </authorList>
    </citation>
    <scope>NUCLEOTIDE SEQUENCE [LARGE SCALE GENOMIC DNA]</scope>
    <source>
        <strain evidence="8">DSM 16522</strain>
    </source>
</reference>
<dbReference type="InterPro" id="IPR001437">
    <property type="entry name" value="Tscrpt_elong_fac_GreA/B_C"/>
</dbReference>
<dbReference type="Pfam" id="PF03449">
    <property type="entry name" value="GreA_GreB_N"/>
    <property type="match status" value="1"/>
</dbReference>
<feature type="domain" description="Transcription elongation factor GreA/GreB C-terminal" evidence="5">
    <location>
        <begin position="82"/>
        <end position="156"/>
    </location>
</feature>
<dbReference type="InterPro" id="IPR036805">
    <property type="entry name" value="Tscrpt_elong_fac_GreA/B_N_sf"/>
</dbReference>
<dbReference type="SUPFAM" id="SSF46557">
    <property type="entry name" value="GreA transcript cleavage protein, N-terminal domain"/>
    <property type="match status" value="1"/>
</dbReference>
<comment type="similarity">
    <text evidence="4">Belongs to the GreA/GreB family. GreB subfamily.</text>
</comment>
<evidence type="ECO:0000256" key="4">
    <source>
        <dbReference type="HAMAP-Rule" id="MF_00930"/>
    </source>
</evidence>
<dbReference type="InterPro" id="IPR023459">
    <property type="entry name" value="Tscrpt_elong_fac_GreA/B_fam"/>
</dbReference>
<dbReference type="GO" id="GO:0006354">
    <property type="term" value="P:DNA-templated transcription elongation"/>
    <property type="evidence" value="ECO:0007669"/>
    <property type="project" value="TreeGrafter"/>
</dbReference>
<dbReference type="OrthoDB" id="5511940at2"/>
<dbReference type="EMBL" id="FOVO01000025">
    <property type="protein sequence ID" value="SFN83877.1"/>
    <property type="molecule type" value="Genomic_DNA"/>
</dbReference>
<dbReference type="InterPro" id="IPR022691">
    <property type="entry name" value="Tscrpt_elong_fac_GreA/B_N"/>
</dbReference>
<dbReference type="InterPro" id="IPR018151">
    <property type="entry name" value="TF_GreA/GreB_CS"/>
</dbReference>
<dbReference type="PROSITE" id="PS00829">
    <property type="entry name" value="GREAB_1"/>
    <property type="match status" value="1"/>
</dbReference>
<dbReference type="GO" id="GO:0003677">
    <property type="term" value="F:DNA binding"/>
    <property type="evidence" value="ECO:0007669"/>
    <property type="project" value="UniProtKB-UniRule"/>
</dbReference>
<dbReference type="PIRSF" id="PIRSF006092">
    <property type="entry name" value="GreA_GreB"/>
    <property type="match status" value="1"/>
</dbReference>
<keyword evidence="7" id="KW-0251">Elongation factor</keyword>
<dbReference type="NCBIfam" id="NF002506">
    <property type="entry name" value="PRK01885.1"/>
    <property type="match status" value="1"/>
</dbReference>
<dbReference type="STRING" id="53341.SAMN05421579_12512"/>
<dbReference type="GO" id="GO:0003746">
    <property type="term" value="F:translation elongation factor activity"/>
    <property type="evidence" value="ECO:0007669"/>
    <property type="project" value="UniProtKB-KW"/>
</dbReference>
<dbReference type="FunFam" id="3.10.50.30:FF:000001">
    <property type="entry name" value="Transcription elongation factor GreA"/>
    <property type="match status" value="1"/>
</dbReference>
<evidence type="ECO:0000259" key="6">
    <source>
        <dbReference type="Pfam" id="PF03449"/>
    </source>
</evidence>
<keyword evidence="7" id="KW-0648">Protein biosynthesis</keyword>
<dbReference type="Pfam" id="PF01272">
    <property type="entry name" value="GreA_GreB"/>
    <property type="match status" value="1"/>
</dbReference>
<name>A0A1I5CA83_9GAMM</name>
<keyword evidence="1 4" id="KW-0805">Transcription regulation</keyword>
<dbReference type="PANTHER" id="PTHR30437">
    <property type="entry name" value="TRANSCRIPTION ELONGATION FACTOR GREA"/>
    <property type="match status" value="1"/>
</dbReference>
<dbReference type="InterPro" id="IPR006358">
    <property type="entry name" value="Tscrpt_elong_fac_GreB"/>
</dbReference>
<evidence type="ECO:0000313" key="7">
    <source>
        <dbReference type="EMBL" id="SFN83877.1"/>
    </source>
</evidence>
<dbReference type="Proteomes" id="UP000199011">
    <property type="component" value="Unassembled WGS sequence"/>
</dbReference>
<dbReference type="GO" id="GO:0070063">
    <property type="term" value="F:RNA polymerase binding"/>
    <property type="evidence" value="ECO:0007669"/>
    <property type="project" value="InterPro"/>
</dbReference>
<dbReference type="InterPro" id="IPR036953">
    <property type="entry name" value="GreA/GreB_C_sf"/>
</dbReference>
<evidence type="ECO:0000256" key="3">
    <source>
        <dbReference type="ARBA" id="ARBA00023163"/>
    </source>
</evidence>
<organism evidence="7 8">
    <name type="scientific">Xenorhabdus japonica</name>
    <dbReference type="NCBI Taxonomy" id="53341"/>
    <lineage>
        <taxon>Bacteria</taxon>
        <taxon>Pseudomonadati</taxon>
        <taxon>Pseudomonadota</taxon>
        <taxon>Gammaproteobacteria</taxon>
        <taxon>Enterobacterales</taxon>
        <taxon>Morganellaceae</taxon>
        <taxon>Xenorhabdus</taxon>
    </lineage>
</organism>
<evidence type="ECO:0000313" key="8">
    <source>
        <dbReference type="Proteomes" id="UP000199011"/>
    </source>
</evidence>